<feature type="transmembrane region" description="Helical" evidence="1">
    <location>
        <begin position="64"/>
        <end position="81"/>
    </location>
</feature>
<evidence type="ECO:0000256" key="1">
    <source>
        <dbReference type="SAM" id="Phobius"/>
    </source>
</evidence>
<comment type="caution">
    <text evidence="2">The sequence shown here is derived from an EMBL/GenBank/DDBJ whole genome shotgun (WGS) entry which is preliminary data.</text>
</comment>
<sequence length="234" mass="26699">MEELKHRGKKREGRHRDTWDPFQLNPIGAEKEQKRRCFTLAQHLVALIVGLFVLASAVISKICLIEILVSLGTSLLVLVVMPQFDVLTNLFSTGGVCFLSAFLQASKLENDATGNFTTFCSSLANIENKNTTQIILTEISRSICRTMLNSHYATWPFSMLALEGLCMWLGLMTATYYVWKMKVQRIERTTQLFVRRLYESAFIDQSMLLNTKMKVVRSRNQDRQVSVTNCSTEQ</sequence>
<feature type="transmembrane region" description="Helical" evidence="1">
    <location>
        <begin position="157"/>
        <end position="179"/>
    </location>
</feature>
<evidence type="ECO:0000313" key="2">
    <source>
        <dbReference type="EMBL" id="KAJ8383762.1"/>
    </source>
</evidence>
<protein>
    <submittedName>
        <fullName evidence="2">Uncharacterized protein</fullName>
    </submittedName>
</protein>
<accession>A0AAD7RGR2</accession>
<proteinExistence type="predicted"/>
<organism evidence="2 3">
    <name type="scientific">Aldrovandia affinis</name>
    <dbReference type="NCBI Taxonomy" id="143900"/>
    <lineage>
        <taxon>Eukaryota</taxon>
        <taxon>Metazoa</taxon>
        <taxon>Chordata</taxon>
        <taxon>Craniata</taxon>
        <taxon>Vertebrata</taxon>
        <taxon>Euteleostomi</taxon>
        <taxon>Actinopterygii</taxon>
        <taxon>Neopterygii</taxon>
        <taxon>Teleostei</taxon>
        <taxon>Notacanthiformes</taxon>
        <taxon>Halosauridae</taxon>
        <taxon>Aldrovandia</taxon>
    </lineage>
</organism>
<evidence type="ECO:0000313" key="3">
    <source>
        <dbReference type="Proteomes" id="UP001221898"/>
    </source>
</evidence>
<keyword evidence="1" id="KW-0812">Transmembrane</keyword>
<dbReference type="Proteomes" id="UP001221898">
    <property type="component" value="Unassembled WGS sequence"/>
</dbReference>
<dbReference type="AlphaFoldDB" id="A0AAD7RGR2"/>
<feature type="transmembrane region" description="Helical" evidence="1">
    <location>
        <begin position="40"/>
        <end position="58"/>
    </location>
</feature>
<keyword evidence="3" id="KW-1185">Reference proteome</keyword>
<name>A0AAD7RGR2_9TELE</name>
<keyword evidence="1" id="KW-0472">Membrane</keyword>
<keyword evidence="1" id="KW-1133">Transmembrane helix</keyword>
<feature type="transmembrane region" description="Helical" evidence="1">
    <location>
        <begin position="86"/>
        <end position="105"/>
    </location>
</feature>
<gene>
    <name evidence="2" type="ORF">AAFF_G00215210</name>
</gene>
<reference evidence="2" key="1">
    <citation type="journal article" date="2023" name="Science">
        <title>Genome structures resolve the early diversification of teleost fishes.</title>
        <authorList>
            <person name="Parey E."/>
            <person name="Louis A."/>
            <person name="Montfort J."/>
            <person name="Bouchez O."/>
            <person name="Roques C."/>
            <person name="Iampietro C."/>
            <person name="Lluch J."/>
            <person name="Castinel A."/>
            <person name="Donnadieu C."/>
            <person name="Desvignes T."/>
            <person name="Floi Bucao C."/>
            <person name="Jouanno E."/>
            <person name="Wen M."/>
            <person name="Mejri S."/>
            <person name="Dirks R."/>
            <person name="Jansen H."/>
            <person name="Henkel C."/>
            <person name="Chen W.J."/>
            <person name="Zahm M."/>
            <person name="Cabau C."/>
            <person name="Klopp C."/>
            <person name="Thompson A.W."/>
            <person name="Robinson-Rechavi M."/>
            <person name="Braasch I."/>
            <person name="Lecointre G."/>
            <person name="Bobe J."/>
            <person name="Postlethwait J.H."/>
            <person name="Berthelot C."/>
            <person name="Roest Crollius H."/>
            <person name="Guiguen Y."/>
        </authorList>
    </citation>
    <scope>NUCLEOTIDE SEQUENCE</scope>
    <source>
        <strain evidence="2">NC1722</strain>
    </source>
</reference>
<dbReference type="EMBL" id="JAINUG010000286">
    <property type="protein sequence ID" value="KAJ8383762.1"/>
    <property type="molecule type" value="Genomic_DNA"/>
</dbReference>